<dbReference type="InterPro" id="IPR000361">
    <property type="entry name" value="ATAP_core_dom"/>
</dbReference>
<proteinExistence type="predicted"/>
<organism evidence="2 3">
    <name type="scientific">Paenibacillus thermoaerophilus</name>
    <dbReference type="NCBI Taxonomy" id="1215385"/>
    <lineage>
        <taxon>Bacteria</taxon>
        <taxon>Bacillati</taxon>
        <taxon>Bacillota</taxon>
        <taxon>Bacilli</taxon>
        <taxon>Bacillales</taxon>
        <taxon>Paenibacillaceae</taxon>
        <taxon>Paenibacillus</taxon>
    </lineage>
</organism>
<dbReference type="SUPFAM" id="SSF89360">
    <property type="entry name" value="HesB-like domain"/>
    <property type="match status" value="1"/>
</dbReference>
<keyword evidence="3" id="KW-1185">Reference proteome</keyword>
<dbReference type="EMBL" id="JBHTGQ010000028">
    <property type="protein sequence ID" value="MFC7750831.1"/>
    <property type="molecule type" value="Genomic_DNA"/>
</dbReference>
<name>A0ABW2V7V1_9BACL</name>
<sequence length="111" mass="12668">MKVHVTEAARDRLEQMRGGRGALKLVYDSEGCGCAVSGVPAVWIVDELADDDLRAECAPFELGYERRHEVFFEDEMTLDYKPDTNACALRSRHQIYNARLAIVDRRKQPVR</sequence>
<comment type="caution">
    <text evidence="2">The sequence shown here is derived from an EMBL/GenBank/DDBJ whole genome shotgun (WGS) entry which is preliminary data.</text>
</comment>
<accession>A0ABW2V7V1</accession>
<dbReference type="InterPro" id="IPR035903">
    <property type="entry name" value="HesB-like_dom_sf"/>
</dbReference>
<dbReference type="Gene3D" id="2.60.300.12">
    <property type="entry name" value="HesB-like domain"/>
    <property type="match status" value="1"/>
</dbReference>
<dbReference type="Proteomes" id="UP001596528">
    <property type="component" value="Unassembled WGS sequence"/>
</dbReference>
<reference evidence="3" key="1">
    <citation type="journal article" date="2019" name="Int. J. Syst. Evol. Microbiol.">
        <title>The Global Catalogue of Microorganisms (GCM) 10K type strain sequencing project: providing services to taxonomists for standard genome sequencing and annotation.</title>
        <authorList>
            <consortium name="The Broad Institute Genomics Platform"/>
            <consortium name="The Broad Institute Genome Sequencing Center for Infectious Disease"/>
            <person name="Wu L."/>
            <person name="Ma J."/>
        </authorList>
    </citation>
    <scope>NUCLEOTIDE SEQUENCE [LARGE SCALE GENOMIC DNA]</scope>
    <source>
        <strain evidence="3">JCM 18657</strain>
    </source>
</reference>
<dbReference type="Pfam" id="PF01521">
    <property type="entry name" value="Fe-S_biosyn"/>
    <property type="match status" value="1"/>
</dbReference>
<dbReference type="RefSeq" id="WP_138789090.1">
    <property type="nucleotide sequence ID" value="NZ_JBHTGQ010000028.1"/>
</dbReference>
<gene>
    <name evidence="2" type="ORF">ACFQWB_12960</name>
</gene>
<protein>
    <submittedName>
        <fullName evidence="2">Iron-sulfur cluster biosynthesis family protein</fullName>
    </submittedName>
</protein>
<evidence type="ECO:0000259" key="1">
    <source>
        <dbReference type="Pfam" id="PF01521"/>
    </source>
</evidence>
<feature type="domain" description="Core" evidence="1">
    <location>
        <begin position="1"/>
        <end position="104"/>
    </location>
</feature>
<evidence type="ECO:0000313" key="3">
    <source>
        <dbReference type="Proteomes" id="UP001596528"/>
    </source>
</evidence>
<evidence type="ECO:0000313" key="2">
    <source>
        <dbReference type="EMBL" id="MFC7750831.1"/>
    </source>
</evidence>